<evidence type="ECO:0000313" key="1">
    <source>
        <dbReference type="EMBL" id="CAI9165506.1"/>
    </source>
</evidence>
<protein>
    <submittedName>
        <fullName evidence="1">Uncharacterized protein</fullName>
    </submittedName>
</protein>
<sequence>MSVESVMPSNHLILCRPLLLLPSVFPSIRVFSNESVLPIRCPKYWSFSFSISPSSEFSGLISFRMDWLDLLAVQGTLKSLLQHHNSKASILLHLAFFIVQLSHPYMTTRKTIALTRWTFVGKIMSLLFNMLSKFDHSFSSKEQESLVSWQQ</sequence>
<proteinExistence type="predicted"/>
<organism evidence="1 2">
    <name type="scientific">Rangifer tarandus platyrhynchus</name>
    <name type="common">Svalbard reindeer</name>
    <dbReference type="NCBI Taxonomy" id="3082113"/>
    <lineage>
        <taxon>Eukaryota</taxon>
        <taxon>Metazoa</taxon>
        <taxon>Chordata</taxon>
        <taxon>Craniata</taxon>
        <taxon>Vertebrata</taxon>
        <taxon>Euteleostomi</taxon>
        <taxon>Mammalia</taxon>
        <taxon>Eutheria</taxon>
        <taxon>Laurasiatheria</taxon>
        <taxon>Artiodactyla</taxon>
        <taxon>Ruminantia</taxon>
        <taxon>Pecora</taxon>
        <taxon>Cervidae</taxon>
        <taxon>Odocoileinae</taxon>
        <taxon>Rangifer</taxon>
    </lineage>
</organism>
<dbReference type="Proteomes" id="UP001176941">
    <property type="component" value="Chromosome 24"/>
</dbReference>
<name>A0ABN8YX27_RANTA</name>
<gene>
    <name evidence="1" type="ORF">MRATA1EN1_LOCUS14468</name>
</gene>
<keyword evidence="2" id="KW-1185">Reference proteome</keyword>
<reference evidence="1" key="1">
    <citation type="submission" date="2023-04" db="EMBL/GenBank/DDBJ databases">
        <authorList>
            <consortium name="ELIXIR-Norway"/>
        </authorList>
    </citation>
    <scope>NUCLEOTIDE SEQUENCE [LARGE SCALE GENOMIC DNA]</scope>
</reference>
<evidence type="ECO:0000313" key="2">
    <source>
        <dbReference type="Proteomes" id="UP001176941"/>
    </source>
</evidence>
<dbReference type="EMBL" id="OX459960">
    <property type="protein sequence ID" value="CAI9165506.1"/>
    <property type="molecule type" value="Genomic_DNA"/>
</dbReference>
<accession>A0ABN8YX27</accession>